<keyword evidence="1" id="KW-0812">Transmembrane</keyword>
<accession>A0A3P7LGQ9</accession>
<evidence type="ECO:0000313" key="3">
    <source>
        <dbReference type="Proteomes" id="UP000270094"/>
    </source>
</evidence>
<dbReference type="AlphaFoldDB" id="A0A3P7LGQ9"/>
<dbReference type="OrthoDB" id="204784at2759"/>
<dbReference type="Proteomes" id="UP000270094">
    <property type="component" value="Unassembled WGS sequence"/>
</dbReference>
<protein>
    <submittedName>
        <fullName evidence="2">Uncharacterized protein</fullName>
    </submittedName>
</protein>
<organism evidence="2 3">
    <name type="scientific">Strongylus vulgaris</name>
    <name type="common">Blood worm</name>
    <dbReference type="NCBI Taxonomy" id="40348"/>
    <lineage>
        <taxon>Eukaryota</taxon>
        <taxon>Metazoa</taxon>
        <taxon>Ecdysozoa</taxon>
        <taxon>Nematoda</taxon>
        <taxon>Chromadorea</taxon>
        <taxon>Rhabditida</taxon>
        <taxon>Rhabditina</taxon>
        <taxon>Rhabditomorpha</taxon>
        <taxon>Strongyloidea</taxon>
        <taxon>Strongylidae</taxon>
        <taxon>Strongylus</taxon>
    </lineage>
</organism>
<reference evidence="2 3" key="1">
    <citation type="submission" date="2018-11" db="EMBL/GenBank/DDBJ databases">
        <authorList>
            <consortium name="Pathogen Informatics"/>
        </authorList>
    </citation>
    <scope>NUCLEOTIDE SEQUENCE [LARGE SCALE GENOMIC DNA]</scope>
</reference>
<name>A0A3P7LGQ9_STRVU</name>
<feature type="transmembrane region" description="Helical" evidence="1">
    <location>
        <begin position="33"/>
        <end position="55"/>
    </location>
</feature>
<keyword evidence="1" id="KW-1133">Transmembrane helix</keyword>
<sequence>MPSTTINSAHDICVHAKSVNVRDTSRPTALSNFHAQTVVIFYYNVKYLIGAVQYLRISEIGVGLTAFGVFFIFLGILMFLDAALLAIGNWNRFLVWLREV</sequence>
<proteinExistence type="predicted"/>
<keyword evidence="1" id="KW-0472">Membrane</keyword>
<dbReference type="EMBL" id="UYYB01102111">
    <property type="protein sequence ID" value="VDM78482.1"/>
    <property type="molecule type" value="Genomic_DNA"/>
</dbReference>
<keyword evidence="3" id="KW-1185">Reference proteome</keyword>
<evidence type="ECO:0000313" key="2">
    <source>
        <dbReference type="EMBL" id="VDM78482.1"/>
    </source>
</evidence>
<gene>
    <name evidence="2" type="ORF">SVUK_LOCUS13480</name>
</gene>
<evidence type="ECO:0000256" key="1">
    <source>
        <dbReference type="SAM" id="Phobius"/>
    </source>
</evidence>
<feature type="transmembrane region" description="Helical" evidence="1">
    <location>
        <begin position="62"/>
        <end position="87"/>
    </location>
</feature>